<evidence type="ECO:0000313" key="2">
    <source>
        <dbReference type="Proteomes" id="UP000008186"/>
    </source>
</evidence>
<dbReference type="RefSeq" id="WP_011070738.1">
    <property type="nucleotide sequence ID" value="NC_004347.2"/>
</dbReference>
<dbReference type="EMBL" id="AE014299">
    <property type="protein sequence ID" value="AAN53460.1"/>
    <property type="molecule type" value="Genomic_DNA"/>
</dbReference>
<proteinExistence type="predicted"/>
<reference evidence="1 2" key="4">
    <citation type="journal article" date="2011" name="BMC Genomics">
        <title>Genome-wide protein localization prediction strategies for gram negative bacteria.</title>
        <authorList>
            <person name="Romine M.F."/>
        </authorList>
    </citation>
    <scope>NUCLEOTIDE SEQUENCE [LARGE SCALE GENOMIC DNA]</scope>
    <source>
        <strain evidence="2">ATCC 700550 / JCM 31522 / CIP 106686 / LMG 19005 / NCIMB 14063 / MR-1</strain>
    </source>
</reference>
<dbReference type="PaxDb" id="211586-SO_0377"/>
<keyword evidence="2" id="KW-1185">Reference proteome</keyword>
<sequence>MIIDALGLTEHIIITVDTEEAFKIAPYRAQDPKIDAMLKRVMIGGCDVYGISMAGNGKASPWAIINRLRELGYDVEAQGYVEPIIDEDDELPKGVVF</sequence>
<dbReference type="AlphaFoldDB" id="Q8EJT4"/>
<gene>
    <name evidence="1" type="ordered locus">SO_0377</name>
</gene>
<organism evidence="1 2">
    <name type="scientific">Shewanella oneidensis (strain ATCC 700550 / JCM 31522 / CIP 106686 / LMG 19005 / NCIMB 14063 / MR-1)</name>
    <dbReference type="NCBI Taxonomy" id="211586"/>
    <lineage>
        <taxon>Bacteria</taxon>
        <taxon>Pseudomonadati</taxon>
        <taxon>Pseudomonadota</taxon>
        <taxon>Gammaproteobacteria</taxon>
        <taxon>Alteromonadales</taxon>
        <taxon>Shewanellaceae</taxon>
        <taxon>Shewanella</taxon>
    </lineage>
</organism>
<dbReference type="Proteomes" id="UP000008186">
    <property type="component" value="Chromosome"/>
</dbReference>
<evidence type="ECO:0000313" key="1">
    <source>
        <dbReference type="EMBL" id="AAN53460.1"/>
    </source>
</evidence>
<protein>
    <submittedName>
        <fullName evidence="1">Class I glutamine amidotransferase-like domain protein</fullName>
    </submittedName>
</protein>
<reference evidence="1 2" key="1">
    <citation type="journal article" date="2002" name="Nat. Biotechnol.">
        <title>Genome sequence of the dissimilatory metal ion-reducing bacterium Shewanella oneidensis.</title>
        <authorList>
            <person name="Heidelberg J.F."/>
            <person name="Paulsen I.T."/>
            <person name="Nelson K.E."/>
            <person name="Gaidos E.J."/>
            <person name="Nelson W.C."/>
            <person name="Read T.D."/>
            <person name="Eisen J.A."/>
            <person name="Seshadri R."/>
            <person name="Ward N."/>
            <person name="Methe B."/>
            <person name="Clayton R.A."/>
            <person name="Meyer T."/>
            <person name="Tsapin A."/>
            <person name="Scott J."/>
            <person name="Beanan M."/>
            <person name="Brinkac L."/>
            <person name="Daugherty S."/>
            <person name="DeBoy R.T."/>
            <person name="Dodson R.J."/>
            <person name="Durkin A.S."/>
            <person name="Haft D.H."/>
            <person name="Kolonay J.F."/>
            <person name="Madupu R."/>
            <person name="Peterson J.D."/>
            <person name="Umayam L.A."/>
            <person name="White O."/>
            <person name="Wolf A.M."/>
            <person name="Vamathevan J."/>
            <person name="Weidman J."/>
            <person name="Impraim M."/>
            <person name="Lee K."/>
            <person name="Berry K."/>
            <person name="Lee C."/>
            <person name="Mueller J."/>
            <person name="Khouri H."/>
            <person name="Gill J."/>
            <person name="Utterback T.R."/>
            <person name="McDonald L.A."/>
            <person name="Feldblyum T.V."/>
            <person name="Smith H.O."/>
            <person name="Venter J.C."/>
            <person name="Nealson K.H."/>
            <person name="Fraser C.M."/>
        </authorList>
    </citation>
    <scope>NUCLEOTIDE SEQUENCE [LARGE SCALE GENOMIC DNA]</scope>
    <source>
        <strain evidence="2">ATCC 700550 / JCM 31522 / CIP 106686 / LMG 19005 / NCIMB 14063 / MR-1</strain>
    </source>
</reference>
<reference evidence="1 2" key="3">
    <citation type="journal article" date="2008" name="Appl. Environ. Microbiol.">
        <title>Identification of mobile elements and pseudogenes in the Shewanella oneidensis MR-1 genome.</title>
        <authorList>
            <person name="Romine M.F."/>
            <person name="Carlson T.S."/>
            <person name="Norbeck A.D."/>
            <person name="McCue L.A."/>
            <person name="Lipton M.S."/>
        </authorList>
    </citation>
    <scope>NUCLEOTIDE SEQUENCE [LARGE SCALE GENOMIC DNA]</scope>
    <source>
        <strain evidence="2">ATCC 700550 / JCM 31522 / CIP 106686 / LMG 19005 / NCIMB 14063 / MR-1</strain>
    </source>
</reference>
<accession>Q8EJT4</accession>
<dbReference type="STRING" id="211586.SO_0377"/>
<dbReference type="HOGENOM" id="CLU_2345098_0_0_6"/>
<dbReference type="KEGG" id="son:SO_0377"/>
<name>Q8EJT4_SHEON</name>
<dbReference type="BioCyc" id="SONE211586:G1GMP-361-MONOMER"/>
<dbReference type="PATRIC" id="fig|211586.12.peg.368"/>
<reference evidence="1 2" key="2">
    <citation type="journal article" date="2005" name="Proteomics">
        <title>Global detection and characterization of hypothetical proteins in Shewanella oneidensis MR-1 using LC-MS based proteomics.</title>
        <authorList>
            <person name="Elias D.A."/>
            <person name="Monroe M.E."/>
            <person name="Marshall M.J."/>
            <person name="Romine M.F."/>
            <person name="Belieav A.S."/>
            <person name="Fredrickson J.K."/>
            <person name="Anderson G.A."/>
            <person name="Smith R.D."/>
            <person name="Lipton M.S."/>
        </authorList>
    </citation>
    <scope>NUCLEOTIDE SEQUENCE [LARGE SCALE GENOMIC DNA]</scope>
    <source>
        <strain evidence="2">ATCC 700550 / JCM 31522 / CIP 106686 / LMG 19005 / NCIMB 14063 / MR-1</strain>
    </source>
</reference>